<dbReference type="InterPro" id="IPR000300">
    <property type="entry name" value="IPPc"/>
</dbReference>
<dbReference type="GO" id="GO:0004439">
    <property type="term" value="F:phosphatidylinositol-4,5-bisphosphate 5-phosphatase activity"/>
    <property type="evidence" value="ECO:0007669"/>
    <property type="project" value="TreeGrafter"/>
</dbReference>
<dbReference type="PANTHER" id="PTHR11200:SF300">
    <property type="entry name" value="TYPE II INOSITOL 1,4,5-TRISPHOSPHATE 5-PHOSPHATASE"/>
    <property type="match status" value="1"/>
</dbReference>
<dbReference type="Pfam" id="PF22669">
    <property type="entry name" value="Exo_endo_phos2"/>
    <property type="match status" value="1"/>
</dbReference>
<dbReference type="SMART" id="SM00128">
    <property type="entry name" value="IPPc"/>
    <property type="match status" value="1"/>
</dbReference>
<dbReference type="VEuPathDB" id="MicrosporidiaDB:AEWQ_101300"/>
<dbReference type="EMBL" id="KC513613">
    <property type="protein sequence ID" value="AGE96162.1"/>
    <property type="molecule type" value="Genomic_DNA"/>
</dbReference>
<dbReference type="GO" id="GO:0046856">
    <property type="term" value="P:phosphatidylinositol dephosphorylation"/>
    <property type="evidence" value="ECO:0007669"/>
    <property type="project" value="InterPro"/>
</dbReference>
<dbReference type="VEuPathDB" id="MicrosporidiaDB:AEWD_101300"/>
<name>M1KA01_ENCCN</name>
<dbReference type="VEuPathDB" id="MicrosporidiaDB:AEWR_101300"/>
<dbReference type="OMA" id="SLIEYNC"/>
<sequence>MLVTVLSWNVNNREGVADTISRILGHGESDMILISLQEHFDFYSGVVRSVLKMYPSYKMVSADRVLGLWSIVLSKERHSTTVMKIGLGFLGFINKGACVTRISNGVMFISCHLSAHQENSKKRQEEIRKVFECICDEESLKGIDTVVLAGDMNFRVSGVPRALDYSRARPGDQCNEFRRAYPTFLEEVIRFGPTYKYITGTDELCRKRHPSWCDRVFVSSSCTCRFNTYSSIHSVKISDHKPVVCIFEVDGKRTNRIAIPMVGYNGHLITRRLTRLYCAVHENCDAIAACFLVLMLYLMLARYKAVPRLGNPFRNFCPGTDQ</sequence>
<dbReference type="InterPro" id="IPR046985">
    <property type="entry name" value="IP5"/>
</dbReference>
<dbReference type="VEuPathDB" id="MicrosporidiaDB:M970_101300"/>
<dbReference type="Gene3D" id="3.60.10.10">
    <property type="entry name" value="Endonuclease/exonuclease/phosphatase"/>
    <property type="match status" value="1"/>
</dbReference>
<feature type="domain" description="Inositol polyphosphate-related phosphatase" evidence="1">
    <location>
        <begin position="3"/>
        <end position="255"/>
    </location>
</feature>
<dbReference type="AlphaFoldDB" id="M1KA01"/>
<evidence type="ECO:0000259" key="1">
    <source>
        <dbReference type="SMART" id="SM00128"/>
    </source>
</evidence>
<gene>
    <name evidence="2" type="ORF">ECU10_1370</name>
</gene>
<evidence type="ECO:0000313" key="2">
    <source>
        <dbReference type="EMBL" id="AGE96162.1"/>
    </source>
</evidence>
<accession>M1KA01</accession>
<dbReference type="PANTHER" id="PTHR11200">
    <property type="entry name" value="INOSITOL 5-PHOSPHATASE"/>
    <property type="match status" value="1"/>
</dbReference>
<dbReference type="VEuPathDB" id="MicrosporidiaDB:ECU10_1370"/>
<dbReference type="InterPro" id="IPR036691">
    <property type="entry name" value="Endo/exonu/phosph_ase_sf"/>
</dbReference>
<organism evidence="2">
    <name type="scientific">Encephalitozoon cuniculi</name>
    <name type="common">Microsporidian parasite</name>
    <dbReference type="NCBI Taxonomy" id="6035"/>
    <lineage>
        <taxon>Eukaryota</taxon>
        <taxon>Fungi</taxon>
        <taxon>Fungi incertae sedis</taxon>
        <taxon>Microsporidia</taxon>
        <taxon>Unikaryonidae</taxon>
        <taxon>Encephalitozoon</taxon>
    </lineage>
</organism>
<proteinExistence type="predicted"/>
<dbReference type="SUPFAM" id="SSF56219">
    <property type="entry name" value="DNase I-like"/>
    <property type="match status" value="1"/>
</dbReference>
<protein>
    <submittedName>
        <fullName evidence="2">Putative inositol polyphosphate-5-phosphatase</fullName>
    </submittedName>
</protein>
<reference evidence="2" key="1">
    <citation type="journal article" date="2013" name="Eukaryot. Cell">
        <title>Extremely Reduced Levels of Heterozygosity in the Vertebrate Pathogen Encephalitozoon cuniculi.</title>
        <authorList>
            <person name="Selman M."/>
            <person name="Sak B."/>
            <person name="Kvac M."/>
            <person name="Farinelli L."/>
            <person name="Weiss L.M."/>
            <person name="Corradi N."/>
        </authorList>
    </citation>
    <scope>NUCLEOTIDE SEQUENCE</scope>
</reference>